<accession>A0A1F5FUL9</accession>
<evidence type="ECO:0000256" key="1">
    <source>
        <dbReference type="SAM" id="Phobius"/>
    </source>
</evidence>
<dbReference type="EMBL" id="MFAU01000054">
    <property type="protein sequence ID" value="OGD83282.1"/>
    <property type="molecule type" value="Genomic_DNA"/>
</dbReference>
<keyword evidence="1" id="KW-0472">Membrane</keyword>
<comment type="caution">
    <text evidence="2">The sequence shown here is derived from an EMBL/GenBank/DDBJ whole genome shotgun (WGS) entry which is preliminary data.</text>
</comment>
<evidence type="ECO:0000313" key="3">
    <source>
        <dbReference type="Proteomes" id="UP000179252"/>
    </source>
</evidence>
<dbReference type="AlphaFoldDB" id="A0A1F5FUL9"/>
<keyword evidence="1" id="KW-0812">Transmembrane</keyword>
<feature type="transmembrane region" description="Helical" evidence="1">
    <location>
        <begin position="164"/>
        <end position="187"/>
    </location>
</feature>
<keyword evidence="1" id="KW-1133">Transmembrane helix</keyword>
<sequence length="207" mass="22876">MRKKILSILVGLVLAFCLTPFVSFVFAQAPTLIIESPKNGEVLNKDETLVKFRVENFKITDVRRNPPPQEGQGHLHLWIDQENPTAQNAIEHITSQPYLMTGIQPQEHTLVVELVGNDHSSLNPPVKKEVKFSTTAKARSKTGEVTQASPGTTTPKAKTLFSRLGTPLIAVATVVLVIVLGGILFYLRKHEQPKTTTQAKKPEKPQV</sequence>
<dbReference type="Proteomes" id="UP000179252">
    <property type="component" value="Unassembled WGS sequence"/>
</dbReference>
<evidence type="ECO:0000313" key="2">
    <source>
        <dbReference type="EMBL" id="OGD83282.1"/>
    </source>
</evidence>
<name>A0A1F5FUL9_9BACT</name>
<organism evidence="2 3">
    <name type="scientific">Candidatus Curtissbacteria bacterium RBG_13_40_7</name>
    <dbReference type="NCBI Taxonomy" id="1797706"/>
    <lineage>
        <taxon>Bacteria</taxon>
        <taxon>Candidatus Curtissiibacteriota</taxon>
    </lineage>
</organism>
<reference evidence="2 3" key="1">
    <citation type="journal article" date="2016" name="Nat. Commun.">
        <title>Thousands of microbial genomes shed light on interconnected biogeochemical processes in an aquifer system.</title>
        <authorList>
            <person name="Anantharaman K."/>
            <person name="Brown C.T."/>
            <person name="Hug L.A."/>
            <person name="Sharon I."/>
            <person name="Castelle C.J."/>
            <person name="Probst A.J."/>
            <person name="Thomas B.C."/>
            <person name="Singh A."/>
            <person name="Wilkins M.J."/>
            <person name="Karaoz U."/>
            <person name="Brodie E.L."/>
            <person name="Williams K.H."/>
            <person name="Hubbard S.S."/>
            <person name="Banfield J.F."/>
        </authorList>
    </citation>
    <scope>NUCLEOTIDE SEQUENCE [LARGE SCALE GENOMIC DNA]</scope>
</reference>
<gene>
    <name evidence="2" type="ORF">A2165_03790</name>
</gene>
<proteinExistence type="predicted"/>
<protein>
    <submittedName>
        <fullName evidence="2">Uncharacterized protein</fullName>
    </submittedName>
</protein>